<dbReference type="PANTHER" id="PTHR26453">
    <property type="entry name" value="OLFACTORY RECEPTOR"/>
    <property type="match status" value="1"/>
</dbReference>
<feature type="transmembrane region" description="Helical" evidence="12">
    <location>
        <begin position="176"/>
        <end position="200"/>
    </location>
</feature>
<dbReference type="GO" id="GO:0004984">
    <property type="term" value="F:olfactory receptor activity"/>
    <property type="evidence" value="ECO:0007669"/>
    <property type="project" value="InterPro"/>
</dbReference>
<dbReference type="CDD" id="cd15225">
    <property type="entry name" value="7tmA_OR10A-like"/>
    <property type="match status" value="1"/>
</dbReference>
<dbReference type="GO" id="GO:0004930">
    <property type="term" value="F:G protein-coupled receptor activity"/>
    <property type="evidence" value="ECO:0007669"/>
    <property type="project" value="UniProtKB-KW"/>
</dbReference>
<evidence type="ECO:0000256" key="9">
    <source>
        <dbReference type="ARBA" id="ARBA00023136"/>
    </source>
</evidence>
<evidence type="ECO:0000313" key="14">
    <source>
        <dbReference type="Proteomes" id="UP000261680"/>
    </source>
</evidence>
<keyword evidence="6" id="KW-0552">Olfaction</keyword>
<dbReference type="InterPro" id="IPR000725">
    <property type="entry name" value="Olfact_rcpt"/>
</dbReference>
<protein>
    <submittedName>
        <fullName evidence="15">Olfactory receptor 10T2-like</fullName>
    </submittedName>
</protein>
<organism evidence="14 15">
    <name type="scientific">Ursus maritimus</name>
    <name type="common">Polar bear</name>
    <name type="synonym">Thalarctos maritimus</name>
    <dbReference type="NCBI Taxonomy" id="29073"/>
    <lineage>
        <taxon>Eukaryota</taxon>
        <taxon>Metazoa</taxon>
        <taxon>Chordata</taxon>
        <taxon>Craniata</taxon>
        <taxon>Vertebrata</taxon>
        <taxon>Euteleostomi</taxon>
        <taxon>Mammalia</taxon>
        <taxon>Eutheria</taxon>
        <taxon>Laurasiatheria</taxon>
        <taxon>Carnivora</taxon>
        <taxon>Caniformia</taxon>
        <taxon>Ursidae</taxon>
        <taxon>Ursus</taxon>
    </lineage>
</organism>
<evidence type="ECO:0000256" key="3">
    <source>
        <dbReference type="ARBA" id="ARBA00022475"/>
    </source>
</evidence>
<keyword evidence="5 12" id="KW-0812">Transmembrane</keyword>
<evidence type="ECO:0000256" key="12">
    <source>
        <dbReference type="SAM" id="Phobius"/>
    </source>
</evidence>
<keyword evidence="11" id="KW-0807">Transducer</keyword>
<dbReference type="SUPFAM" id="SSF81321">
    <property type="entry name" value="Family A G protein-coupled receptor-like"/>
    <property type="match status" value="1"/>
</dbReference>
<feature type="transmembrane region" description="Helical" evidence="12">
    <location>
        <begin position="289"/>
        <end position="307"/>
    </location>
</feature>
<dbReference type="Proteomes" id="UP000261680">
    <property type="component" value="Unplaced"/>
</dbReference>
<keyword evidence="9 12" id="KW-0472">Membrane</keyword>
<dbReference type="InterPro" id="IPR017452">
    <property type="entry name" value="GPCR_Rhodpsn_7TM"/>
</dbReference>
<reference evidence="15" key="1">
    <citation type="submission" date="2025-08" db="UniProtKB">
        <authorList>
            <consortium name="RefSeq"/>
        </authorList>
    </citation>
    <scope>IDENTIFICATION</scope>
    <source>
        <tissue evidence="15">Whole blood</tissue>
    </source>
</reference>
<feature type="transmembrane region" description="Helical" evidence="12">
    <location>
        <begin position="212"/>
        <end position="236"/>
    </location>
</feature>
<evidence type="ECO:0000313" key="15">
    <source>
        <dbReference type="RefSeq" id="XP_040484193.1"/>
    </source>
</evidence>
<keyword evidence="10" id="KW-0675">Receptor</keyword>
<dbReference type="PRINTS" id="PR00245">
    <property type="entry name" value="OLFACTORYR"/>
</dbReference>
<feature type="transmembrane region" description="Helical" evidence="12">
    <location>
        <begin position="421"/>
        <end position="441"/>
    </location>
</feature>
<accession>A0A8M1FLD8</accession>
<dbReference type="GeneID" id="121102425"/>
<keyword evidence="8" id="KW-0297">G-protein coupled receptor</keyword>
<name>A0A8M1FLD8_URSMA</name>
<dbReference type="RefSeq" id="XP_040484193.1">
    <property type="nucleotide sequence ID" value="XM_040628259.1"/>
</dbReference>
<evidence type="ECO:0000256" key="7">
    <source>
        <dbReference type="ARBA" id="ARBA00022989"/>
    </source>
</evidence>
<dbReference type="InterPro" id="IPR000276">
    <property type="entry name" value="GPCR_Rhodpsn"/>
</dbReference>
<keyword evidence="4" id="KW-0716">Sensory transduction</keyword>
<sequence length="462" mass="51330">METLPAPAKPPSAPVGLSLWAHSAKLDSVYRVHRHDRDPVYRVHNPGVYQVGTLGRTLRGSGPLDSVYRVHRHDRDPVYRVHNPGVYQVGTLGRTLRGSGPWHLALSRDLVDMSKMKGEPVKQPLTHSIQRQPPGFESWYRARKNAPEKQQENASQLVTEFVLVGFSNLPDLRTTLFGLFFLTYLVTLSGNITIITIIQVDRSLHTPMYRFLAALSLSETSYTLVTIPNMLAHLLMESQAISIPGCRAQMFFFLGLGCSHCFLLTLMGYDRYVAICHPLRYSVIMRPTVSLCLGALVFCSGFLVASIETSMIFSSPFCGSDRVEHFFCDIAPVLKLSCSDSAGKALAIFFLSVLVVLVSFLLILLSYAFIVAAIVRIPSAAGRRKAFSTCAAHLTVVIVHFGCASIIYLRPESGGRPDQDRLVAVFYTVVTPLLNPVVYTLRNKEVRVALRRSLGWSRGVFK</sequence>
<evidence type="ECO:0000259" key="13">
    <source>
        <dbReference type="PROSITE" id="PS50262"/>
    </source>
</evidence>
<feature type="transmembrane region" description="Helical" evidence="12">
    <location>
        <begin position="386"/>
        <end position="409"/>
    </location>
</feature>
<comment type="subcellular location">
    <subcellularLocation>
        <location evidence="2">Cell membrane</location>
        <topology evidence="2">Multi-pass membrane protein</topology>
    </subcellularLocation>
</comment>
<evidence type="ECO:0000256" key="10">
    <source>
        <dbReference type="ARBA" id="ARBA00023170"/>
    </source>
</evidence>
<evidence type="ECO:0000256" key="2">
    <source>
        <dbReference type="ARBA" id="ARBA00004651"/>
    </source>
</evidence>
<dbReference type="FunFam" id="1.20.1070.10:FF:000001">
    <property type="entry name" value="Olfactory receptor"/>
    <property type="match status" value="1"/>
</dbReference>
<dbReference type="OrthoDB" id="9975554at2759"/>
<keyword evidence="7 12" id="KW-1133">Transmembrane helix</keyword>
<comment type="function">
    <text evidence="1">Putative odorant or sperm cell receptor.</text>
</comment>
<dbReference type="GO" id="GO:0005886">
    <property type="term" value="C:plasma membrane"/>
    <property type="evidence" value="ECO:0007669"/>
    <property type="project" value="UniProtKB-SubCell"/>
</dbReference>
<evidence type="ECO:0000256" key="1">
    <source>
        <dbReference type="ARBA" id="ARBA00003929"/>
    </source>
</evidence>
<proteinExistence type="predicted"/>
<dbReference type="PROSITE" id="PS50262">
    <property type="entry name" value="G_PROTEIN_RECEP_F1_2"/>
    <property type="match status" value="1"/>
</dbReference>
<gene>
    <name evidence="15" type="primary">LOC121102425</name>
</gene>
<dbReference type="Pfam" id="PF13853">
    <property type="entry name" value="7tm_4"/>
    <property type="match status" value="1"/>
</dbReference>
<keyword evidence="14" id="KW-1185">Reference proteome</keyword>
<evidence type="ECO:0000256" key="6">
    <source>
        <dbReference type="ARBA" id="ARBA00022725"/>
    </source>
</evidence>
<evidence type="ECO:0000256" key="8">
    <source>
        <dbReference type="ARBA" id="ARBA00023040"/>
    </source>
</evidence>
<feature type="transmembrane region" description="Helical" evidence="12">
    <location>
        <begin position="345"/>
        <end position="374"/>
    </location>
</feature>
<keyword evidence="3" id="KW-1003">Cell membrane</keyword>
<evidence type="ECO:0000256" key="4">
    <source>
        <dbReference type="ARBA" id="ARBA00022606"/>
    </source>
</evidence>
<dbReference type="Gene3D" id="1.20.1070.10">
    <property type="entry name" value="Rhodopsin 7-helix transmembrane proteins"/>
    <property type="match status" value="1"/>
</dbReference>
<dbReference type="PRINTS" id="PR00237">
    <property type="entry name" value="GPCRRHODOPSN"/>
</dbReference>
<feature type="domain" description="G-protein coupled receptors family 1 profile" evidence="13">
    <location>
        <begin position="190"/>
        <end position="439"/>
    </location>
</feature>
<feature type="transmembrane region" description="Helical" evidence="12">
    <location>
        <begin position="248"/>
        <end position="269"/>
    </location>
</feature>
<dbReference type="AlphaFoldDB" id="A0A8M1FLD8"/>
<dbReference type="KEGG" id="umr:121102425"/>
<evidence type="ECO:0000256" key="11">
    <source>
        <dbReference type="ARBA" id="ARBA00023224"/>
    </source>
</evidence>
<evidence type="ECO:0000256" key="5">
    <source>
        <dbReference type="ARBA" id="ARBA00022692"/>
    </source>
</evidence>